<dbReference type="Gene3D" id="3.40.50.720">
    <property type="entry name" value="NAD(P)-binding Rossmann-like Domain"/>
    <property type="match status" value="1"/>
</dbReference>
<evidence type="ECO:0000313" key="2">
    <source>
        <dbReference type="EMBL" id="KJY62329.1"/>
    </source>
</evidence>
<dbReference type="EMBL" id="JXJQ01000006">
    <property type="protein sequence ID" value="KJY62329.1"/>
    <property type="molecule type" value="Genomic_DNA"/>
</dbReference>
<dbReference type="PANTHER" id="PTHR43355">
    <property type="entry name" value="FLAVIN REDUCTASE (NADPH)"/>
    <property type="match status" value="1"/>
</dbReference>
<dbReference type="STRING" id="1218492.JG30_05310"/>
<dbReference type="InterPro" id="IPR036291">
    <property type="entry name" value="NAD(P)-bd_dom_sf"/>
</dbReference>
<dbReference type="SUPFAM" id="SSF51735">
    <property type="entry name" value="NAD(P)-binding Rossmann-fold domains"/>
    <property type="match status" value="1"/>
</dbReference>
<dbReference type="InterPro" id="IPR051606">
    <property type="entry name" value="Polyketide_Oxido-like"/>
</dbReference>
<dbReference type="GO" id="GO:0042602">
    <property type="term" value="F:riboflavin reductase (NADPH) activity"/>
    <property type="evidence" value="ECO:0007669"/>
    <property type="project" value="TreeGrafter"/>
</dbReference>
<dbReference type="GO" id="GO:0004074">
    <property type="term" value="F:biliverdin reductase [NAD(P)H] activity"/>
    <property type="evidence" value="ECO:0007669"/>
    <property type="project" value="TreeGrafter"/>
</dbReference>
<dbReference type="Pfam" id="PF13460">
    <property type="entry name" value="NAD_binding_10"/>
    <property type="match status" value="1"/>
</dbReference>
<dbReference type="AlphaFoldDB" id="A0A0F4LVK0"/>
<reference evidence="2 3" key="1">
    <citation type="submission" date="2015-01" db="EMBL/GenBank/DDBJ databases">
        <title>Comparative genomics of the lactic acid bacteria isolated from the honey bee gut.</title>
        <authorList>
            <person name="Ellegaard K.M."/>
            <person name="Tamarit D."/>
            <person name="Javelind E."/>
            <person name="Olofsson T."/>
            <person name="Andersson S.G."/>
            <person name="Vasquez A."/>
        </authorList>
    </citation>
    <scope>NUCLEOTIDE SEQUENCE [LARGE SCALE GENOMIC DNA]</scope>
    <source>
        <strain evidence="2 3">Bin4</strain>
    </source>
</reference>
<name>A0A0F4LVK0_9LACO</name>
<dbReference type="InterPro" id="IPR016040">
    <property type="entry name" value="NAD(P)-bd_dom"/>
</dbReference>
<evidence type="ECO:0000313" key="3">
    <source>
        <dbReference type="Proteomes" id="UP000033558"/>
    </source>
</evidence>
<evidence type="ECO:0000259" key="1">
    <source>
        <dbReference type="Pfam" id="PF13460"/>
    </source>
</evidence>
<dbReference type="HOGENOM" id="CLU_025711_6_0_9"/>
<sequence length="216" mass="23796">MTTIAILGAHGTTAQIVTQQLIQETHLYLRLYLRRAERLASLATAPRVSIIAGNVQDPSTLQLAVKGADLVYSNIGGVDLAILTKLILEAMQKTGCQRLLFYSALGALHEVPGKFGTWNETAIADYLPGFRLANQLIEEQSQINTTQFRPAWLTNKDEINYEITSADEPFRGTEVSRQSVADFVVRVIKNPTLYPHTSVGLNKPHTAGNLPAWLQV</sequence>
<dbReference type="RefSeq" id="WP_046315965.1">
    <property type="nucleotide sequence ID" value="NZ_JBHSZT010000001.1"/>
</dbReference>
<feature type="domain" description="NAD(P)-binding" evidence="1">
    <location>
        <begin position="8"/>
        <end position="191"/>
    </location>
</feature>
<proteinExistence type="predicted"/>
<accession>A0A0F4LVK0</accession>
<organism evidence="2 3">
    <name type="scientific">Bombilactobacillus mellifer</name>
    <dbReference type="NCBI Taxonomy" id="1218492"/>
    <lineage>
        <taxon>Bacteria</taxon>
        <taxon>Bacillati</taxon>
        <taxon>Bacillota</taxon>
        <taxon>Bacilli</taxon>
        <taxon>Lactobacillales</taxon>
        <taxon>Lactobacillaceae</taxon>
        <taxon>Bombilactobacillus</taxon>
    </lineage>
</organism>
<keyword evidence="3" id="KW-1185">Reference proteome</keyword>
<dbReference type="PANTHER" id="PTHR43355:SF2">
    <property type="entry name" value="FLAVIN REDUCTASE (NADPH)"/>
    <property type="match status" value="1"/>
</dbReference>
<protein>
    <submittedName>
        <fullName evidence="2">Oxidoreductase</fullName>
    </submittedName>
</protein>
<gene>
    <name evidence="2" type="ORF">JG30_05310</name>
</gene>
<dbReference type="PATRIC" id="fig|1218492.5.peg.655"/>
<comment type="caution">
    <text evidence="2">The sequence shown here is derived from an EMBL/GenBank/DDBJ whole genome shotgun (WGS) entry which is preliminary data.</text>
</comment>
<dbReference type="Proteomes" id="UP000033558">
    <property type="component" value="Unassembled WGS sequence"/>
</dbReference>
<dbReference type="OrthoDB" id="9803892at2"/>